<evidence type="ECO:0000256" key="8">
    <source>
        <dbReference type="ARBA" id="ARBA00022801"/>
    </source>
</evidence>
<evidence type="ECO:0000259" key="12">
    <source>
        <dbReference type="PROSITE" id="PS50879"/>
    </source>
</evidence>
<dbReference type="EC" id="3.1.26.4" evidence="4 10"/>
<dbReference type="InterPro" id="IPR022892">
    <property type="entry name" value="RNaseHI"/>
</dbReference>
<feature type="binding site" evidence="10">
    <location>
        <position position="29"/>
    </location>
    <ligand>
        <name>Mg(2+)</name>
        <dbReference type="ChEBI" id="CHEBI:18420"/>
        <label>2</label>
    </ligand>
</feature>
<keyword evidence="10" id="KW-0963">Cytoplasm</keyword>
<evidence type="ECO:0000313" key="14">
    <source>
        <dbReference type="Proteomes" id="UP001304300"/>
    </source>
</evidence>
<comment type="similarity">
    <text evidence="2 10">Belongs to the RNase H family.</text>
</comment>
<dbReference type="InterPro" id="IPR036397">
    <property type="entry name" value="RNaseH_sf"/>
</dbReference>
<comment type="cofactor">
    <cofactor evidence="10">
        <name>Mg(2+)</name>
        <dbReference type="ChEBI" id="CHEBI:18420"/>
    </cofactor>
    <text evidence="10">Binds 1 Mg(2+) ion per subunit. May bind a second metal ion at a regulatory site, or after substrate binding.</text>
</comment>
<dbReference type="NCBIfam" id="NF001236">
    <property type="entry name" value="PRK00203.1"/>
    <property type="match status" value="1"/>
</dbReference>
<name>A0AAQ3QSZ0_9BACT</name>
<dbReference type="GO" id="GO:0043137">
    <property type="term" value="P:DNA replication, removal of RNA primer"/>
    <property type="evidence" value="ECO:0007669"/>
    <property type="project" value="TreeGrafter"/>
</dbReference>
<evidence type="ECO:0000256" key="3">
    <source>
        <dbReference type="ARBA" id="ARBA00011245"/>
    </source>
</evidence>
<feature type="region of interest" description="Disordered" evidence="11">
    <location>
        <begin position="145"/>
        <end position="168"/>
    </location>
</feature>
<dbReference type="Gene3D" id="3.30.420.10">
    <property type="entry name" value="Ribonuclease H-like superfamily/Ribonuclease H"/>
    <property type="match status" value="1"/>
</dbReference>
<comment type="subunit">
    <text evidence="3 10">Monomer.</text>
</comment>
<dbReference type="PROSITE" id="PS50879">
    <property type="entry name" value="RNASE_H_1"/>
    <property type="match status" value="1"/>
</dbReference>
<comment type="function">
    <text evidence="10">Endonuclease that specifically degrades the RNA of RNA-DNA hybrids.</text>
</comment>
<keyword evidence="14" id="KW-1185">Reference proteome</keyword>
<keyword evidence="8 10" id="KW-0378">Hydrolase</keyword>
<feature type="binding site" evidence="10">
    <location>
        <position position="29"/>
    </location>
    <ligand>
        <name>Mg(2+)</name>
        <dbReference type="ChEBI" id="CHEBI:18420"/>
        <label>1</label>
    </ligand>
</feature>
<dbReference type="GO" id="GO:0005737">
    <property type="term" value="C:cytoplasm"/>
    <property type="evidence" value="ECO:0007669"/>
    <property type="project" value="UniProtKB-SubCell"/>
</dbReference>
<protein>
    <recommendedName>
        <fullName evidence="4 10">Ribonuclease H</fullName>
        <shortName evidence="10">RNase H</shortName>
        <ecNumber evidence="4 10">3.1.26.4</ecNumber>
    </recommendedName>
</protein>
<feature type="binding site" evidence="10">
    <location>
        <position position="153"/>
    </location>
    <ligand>
        <name>Mg(2+)</name>
        <dbReference type="ChEBI" id="CHEBI:18420"/>
        <label>2</label>
    </ligand>
</feature>
<accession>A0AAQ3QSZ0</accession>
<dbReference type="InterPro" id="IPR050092">
    <property type="entry name" value="RNase_H"/>
</dbReference>
<dbReference type="InterPro" id="IPR002156">
    <property type="entry name" value="RNaseH_domain"/>
</dbReference>
<evidence type="ECO:0000256" key="10">
    <source>
        <dbReference type="HAMAP-Rule" id="MF_00042"/>
    </source>
</evidence>
<dbReference type="KEGG" id="puo:RZN69_08435"/>
<comment type="catalytic activity">
    <reaction evidence="1 10">
        <text>Endonucleolytic cleavage to 5'-phosphomonoester.</text>
        <dbReference type="EC" id="3.1.26.4"/>
    </reaction>
</comment>
<proteinExistence type="inferred from homology"/>
<reference evidence="13 14" key="1">
    <citation type="submission" date="2023-10" db="EMBL/GenBank/DDBJ databases">
        <title>Rubellicoccus peritrichatus gen. nov., sp. nov., isolated from an algae of coral reef tank.</title>
        <authorList>
            <person name="Luo J."/>
        </authorList>
    </citation>
    <scope>NUCLEOTIDE SEQUENCE [LARGE SCALE GENOMIC DNA]</scope>
    <source>
        <strain evidence="13 14">CR14</strain>
    </source>
</reference>
<evidence type="ECO:0000256" key="11">
    <source>
        <dbReference type="SAM" id="MobiDB-lite"/>
    </source>
</evidence>
<keyword evidence="9 10" id="KW-0460">Magnesium</keyword>
<sequence>MFLDLGIEQIPETYQPPEGELKKVIASTDGGCDPNPGPGGWGVVLRNGQHCKTLYGSELETTNNRMELQAVLEALRALKEPCEILIRSDSKYVIDSLSDWMWKWASKGWRISKNRVPENLDLLKEYAKEVQRHRVSFEWVKGHAGDPDNELADSLAAKGVSEAGSSGR</sequence>
<feature type="domain" description="RNase H type-1" evidence="12">
    <location>
        <begin position="20"/>
        <end position="161"/>
    </location>
</feature>
<keyword evidence="7 10" id="KW-0255">Endonuclease</keyword>
<feature type="binding site" evidence="10">
    <location>
        <position position="89"/>
    </location>
    <ligand>
        <name>Mg(2+)</name>
        <dbReference type="ChEBI" id="CHEBI:18420"/>
        <label>1</label>
    </ligand>
</feature>
<evidence type="ECO:0000256" key="1">
    <source>
        <dbReference type="ARBA" id="ARBA00000077"/>
    </source>
</evidence>
<comment type="subcellular location">
    <subcellularLocation>
        <location evidence="10">Cytoplasm</location>
    </subcellularLocation>
</comment>
<dbReference type="Pfam" id="PF00075">
    <property type="entry name" value="RNase_H"/>
    <property type="match status" value="1"/>
</dbReference>
<organism evidence="13 14">
    <name type="scientific">Rubellicoccus peritrichatus</name>
    <dbReference type="NCBI Taxonomy" id="3080537"/>
    <lineage>
        <taxon>Bacteria</taxon>
        <taxon>Pseudomonadati</taxon>
        <taxon>Verrucomicrobiota</taxon>
        <taxon>Opitutia</taxon>
        <taxon>Puniceicoccales</taxon>
        <taxon>Cerasicoccaceae</taxon>
        <taxon>Rubellicoccus</taxon>
    </lineage>
</organism>
<dbReference type="InterPro" id="IPR012337">
    <property type="entry name" value="RNaseH-like_sf"/>
</dbReference>
<evidence type="ECO:0000256" key="9">
    <source>
        <dbReference type="ARBA" id="ARBA00022842"/>
    </source>
</evidence>
<evidence type="ECO:0000256" key="6">
    <source>
        <dbReference type="ARBA" id="ARBA00022723"/>
    </source>
</evidence>
<dbReference type="PANTHER" id="PTHR10642:SF26">
    <property type="entry name" value="RIBONUCLEASE H1"/>
    <property type="match status" value="1"/>
</dbReference>
<evidence type="ECO:0000256" key="5">
    <source>
        <dbReference type="ARBA" id="ARBA00022722"/>
    </source>
</evidence>
<feature type="binding site" evidence="10">
    <location>
        <position position="67"/>
    </location>
    <ligand>
        <name>Mg(2+)</name>
        <dbReference type="ChEBI" id="CHEBI:18420"/>
        <label>1</label>
    </ligand>
</feature>
<dbReference type="GO" id="GO:0004523">
    <property type="term" value="F:RNA-DNA hybrid ribonuclease activity"/>
    <property type="evidence" value="ECO:0007669"/>
    <property type="project" value="UniProtKB-UniRule"/>
</dbReference>
<dbReference type="HAMAP" id="MF_00042">
    <property type="entry name" value="RNase_H"/>
    <property type="match status" value="1"/>
</dbReference>
<dbReference type="EMBL" id="CP136920">
    <property type="protein sequence ID" value="WOO43118.1"/>
    <property type="molecule type" value="Genomic_DNA"/>
</dbReference>
<dbReference type="AlphaFoldDB" id="A0AAQ3QSZ0"/>
<evidence type="ECO:0000256" key="7">
    <source>
        <dbReference type="ARBA" id="ARBA00022759"/>
    </source>
</evidence>
<dbReference type="GO" id="GO:0000287">
    <property type="term" value="F:magnesium ion binding"/>
    <property type="evidence" value="ECO:0007669"/>
    <property type="project" value="UniProtKB-UniRule"/>
</dbReference>
<evidence type="ECO:0000256" key="4">
    <source>
        <dbReference type="ARBA" id="ARBA00012180"/>
    </source>
</evidence>
<dbReference type="SUPFAM" id="SSF53098">
    <property type="entry name" value="Ribonuclease H-like"/>
    <property type="match status" value="1"/>
</dbReference>
<evidence type="ECO:0000256" key="2">
    <source>
        <dbReference type="ARBA" id="ARBA00005300"/>
    </source>
</evidence>
<dbReference type="GO" id="GO:0003676">
    <property type="term" value="F:nucleic acid binding"/>
    <property type="evidence" value="ECO:0007669"/>
    <property type="project" value="InterPro"/>
</dbReference>
<dbReference type="Proteomes" id="UP001304300">
    <property type="component" value="Chromosome"/>
</dbReference>
<gene>
    <name evidence="10 13" type="primary">rnhA</name>
    <name evidence="13" type="ORF">RZN69_08435</name>
</gene>
<dbReference type="PANTHER" id="PTHR10642">
    <property type="entry name" value="RIBONUCLEASE H1"/>
    <property type="match status" value="1"/>
</dbReference>
<dbReference type="CDD" id="cd09278">
    <property type="entry name" value="RNase_HI_prokaryote_like"/>
    <property type="match status" value="1"/>
</dbReference>
<keyword evidence="6 10" id="KW-0479">Metal-binding</keyword>
<evidence type="ECO:0000313" key="13">
    <source>
        <dbReference type="EMBL" id="WOO43118.1"/>
    </source>
</evidence>
<keyword evidence="5 10" id="KW-0540">Nuclease</keyword>
<dbReference type="RefSeq" id="WP_317835657.1">
    <property type="nucleotide sequence ID" value="NZ_CP136920.1"/>
</dbReference>